<dbReference type="SUPFAM" id="SSF48613">
    <property type="entry name" value="Heme oxygenase-like"/>
    <property type="match status" value="1"/>
</dbReference>
<proteinExistence type="predicted"/>
<evidence type="ECO:0000313" key="1">
    <source>
        <dbReference type="EMBL" id="RJK93753.1"/>
    </source>
</evidence>
<organism evidence="1 2">
    <name type="scientific">Vallicoccus soli</name>
    <dbReference type="NCBI Taxonomy" id="2339232"/>
    <lineage>
        <taxon>Bacteria</taxon>
        <taxon>Bacillati</taxon>
        <taxon>Actinomycetota</taxon>
        <taxon>Actinomycetes</taxon>
        <taxon>Motilibacterales</taxon>
        <taxon>Vallicoccaceae</taxon>
        <taxon>Vallicoccus</taxon>
    </lineage>
</organism>
<dbReference type="AlphaFoldDB" id="A0A3A3YXG0"/>
<dbReference type="CDD" id="cd19166">
    <property type="entry name" value="HemeO-bac"/>
    <property type="match status" value="1"/>
</dbReference>
<dbReference type="EMBL" id="QZEZ01000008">
    <property type="protein sequence ID" value="RJK93753.1"/>
    <property type="molecule type" value="Genomic_DNA"/>
</dbReference>
<name>A0A3A3YXG0_9ACTN</name>
<dbReference type="InterPro" id="IPR016084">
    <property type="entry name" value="Haem_Oase-like_multi-hlx"/>
</dbReference>
<keyword evidence="2" id="KW-1185">Reference proteome</keyword>
<evidence type="ECO:0000313" key="2">
    <source>
        <dbReference type="Proteomes" id="UP000265614"/>
    </source>
</evidence>
<reference evidence="1 2" key="1">
    <citation type="submission" date="2018-09" db="EMBL/GenBank/DDBJ databases">
        <title>YIM 75000 draft genome.</title>
        <authorList>
            <person name="Tang S."/>
            <person name="Feng Y."/>
        </authorList>
    </citation>
    <scope>NUCLEOTIDE SEQUENCE [LARGE SCALE GENOMIC DNA]</scope>
    <source>
        <strain evidence="1 2">YIM 75000</strain>
    </source>
</reference>
<sequence>MDLLDPALAGPAGAARLRAALAALLGFHRAVEAQVDAWAAGGAPEATALEWPHRRKAHLAAADLRAAGAGAQEVAGVAPMALPPLAGTGGALGALYVSEGSTLGGQVVARHLQGSGVPVPSVLRPYGGATGPRWQAYRATARAWAGDDPARADALVQGAVTTFDALDRHCRGLVPERAA</sequence>
<accession>A0A3A3YXG0</accession>
<dbReference type="Gene3D" id="1.20.910.10">
    <property type="entry name" value="Heme oxygenase-like"/>
    <property type="match status" value="1"/>
</dbReference>
<comment type="caution">
    <text evidence="1">The sequence shown here is derived from an EMBL/GenBank/DDBJ whole genome shotgun (WGS) entry which is preliminary data.</text>
</comment>
<gene>
    <name evidence="1" type="ORF">D5H78_15560</name>
</gene>
<protein>
    <submittedName>
        <fullName evidence="1">Heme oxygenase</fullName>
    </submittedName>
</protein>
<dbReference type="Proteomes" id="UP000265614">
    <property type="component" value="Unassembled WGS sequence"/>
</dbReference>